<dbReference type="PANTHER" id="PTHR30335:SF0">
    <property type="entry name" value="ION-TRANSLOCATING OXIDOREDUCTASE COMPLEX SUBUNIT A"/>
    <property type="match status" value="1"/>
</dbReference>
<sequence>MKEILMIMMSVALVNNFVLAQFLGICPFLGVSKKLDSAVGMGIAVTFVMVIATACTWPVQILLLDRYNIGYLQTVAFILIIAALVQFLEMFLKKFIPSLYKGLGVYLPLITTNCAVLGVTIMNIKSEFNFVESIANSFAAGVGFLLAMVLFSGMRQKIEAANIPKAFKGVPITLIGASILSLSFMGFSGVVQGIFG</sequence>
<evidence type="ECO:0000256" key="2">
    <source>
        <dbReference type="ARBA" id="ARBA00022448"/>
    </source>
</evidence>
<protein>
    <recommendedName>
        <fullName evidence="8">Ion-translocating oxidoreductase complex subunit A</fullName>
        <ecNumber evidence="8">7.-.-.-</ecNumber>
    </recommendedName>
    <alternativeName>
        <fullName evidence="8">Rnf electron transport complex subunit A</fullName>
    </alternativeName>
</protein>
<keyword evidence="4 8" id="KW-1278">Translocase</keyword>
<dbReference type="InterPro" id="IPR050133">
    <property type="entry name" value="NqrDE/RnfAE_oxidrdctase"/>
</dbReference>
<keyword evidence="5 8" id="KW-0249">Electron transport</keyword>
<dbReference type="KEGG" id="amic:Ami3637_08230"/>
<feature type="transmembrane region" description="Helical" evidence="8">
    <location>
        <begin position="104"/>
        <end position="124"/>
    </location>
</feature>
<evidence type="ECO:0000256" key="8">
    <source>
        <dbReference type="HAMAP-Rule" id="MF_00459"/>
    </source>
</evidence>
<dbReference type="RefSeq" id="WP_162362161.1">
    <property type="nucleotide sequence ID" value="NZ_CP047591.1"/>
</dbReference>
<keyword evidence="7 8" id="KW-0472">Membrane</keyword>
<evidence type="ECO:0000256" key="6">
    <source>
        <dbReference type="ARBA" id="ARBA00022989"/>
    </source>
</evidence>
<evidence type="ECO:0000256" key="5">
    <source>
        <dbReference type="ARBA" id="ARBA00022982"/>
    </source>
</evidence>
<comment type="similarity">
    <text evidence="8">Belongs to the NqrDE/RnfAE family.</text>
</comment>
<dbReference type="PANTHER" id="PTHR30335">
    <property type="entry name" value="INTEGRAL MEMBRANE PROTEIN OF SOXR-REDUCING COMPLEX"/>
    <property type="match status" value="1"/>
</dbReference>
<comment type="subcellular location">
    <subcellularLocation>
        <location evidence="8">Cell membrane</location>
        <topology evidence="8">Multi-pass membrane protein</topology>
    </subcellularLocation>
    <subcellularLocation>
        <location evidence="1">Endomembrane system</location>
        <topology evidence="1">Multi-pass membrane protein</topology>
    </subcellularLocation>
</comment>
<reference evidence="9 10" key="1">
    <citation type="submission" date="2020-01" db="EMBL/GenBank/DDBJ databases">
        <title>Genomic analysis of Aminipila sp. CBA3637.</title>
        <authorList>
            <person name="Kim Y.B."/>
            <person name="Roh S.W."/>
        </authorList>
    </citation>
    <scope>NUCLEOTIDE SEQUENCE [LARGE SCALE GENOMIC DNA]</scope>
    <source>
        <strain evidence="9 10">CBA3637</strain>
    </source>
</reference>
<name>A0A6P1MF04_9FIRM</name>
<comment type="subunit">
    <text evidence="8">The complex is composed of six subunits: RnfA, RnfB, RnfC, RnfD, RnfE and RnfG.</text>
</comment>
<feature type="transmembrane region" description="Helical" evidence="8">
    <location>
        <begin position="172"/>
        <end position="195"/>
    </location>
</feature>
<feature type="transmembrane region" description="Helical" evidence="8">
    <location>
        <begin position="6"/>
        <end position="31"/>
    </location>
</feature>
<feature type="transmembrane region" description="Helical" evidence="8">
    <location>
        <begin position="130"/>
        <end position="151"/>
    </location>
</feature>
<keyword evidence="6 8" id="KW-1133">Transmembrane helix</keyword>
<evidence type="ECO:0000313" key="9">
    <source>
        <dbReference type="EMBL" id="QHI72391.1"/>
    </source>
</evidence>
<dbReference type="AlphaFoldDB" id="A0A6P1MF04"/>
<dbReference type="InterPro" id="IPR003667">
    <property type="entry name" value="NqrDE/RnfAE"/>
</dbReference>
<dbReference type="NCBIfam" id="NF003481">
    <property type="entry name" value="PRK05151.1"/>
    <property type="match status" value="1"/>
</dbReference>
<keyword evidence="2 8" id="KW-0813">Transport</keyword>
<evidence type="ECO:0000313" key="10">
    <source>
        <dbReference type="Proteomes" id="UP000463883"/>
    </source>
</evidence>
<feature type="transmembrane region" description="Helical" evidence="8">
    <location>
        <begin position="38"/>
        <end position="59"/>
    </location>
</feature>
<dbReference type="GO" id="GO:0022900">
    <property type="term" value="P:electron transport chain"/>
    <property type="evidence" value="ECO:0007669"/>
    <property type="project" value="UniProtKB-UniRule"/>
</dbReference>
<dbReference type="GO" id="GO:0012505">
    <property type="term" value="C:endomembrane system"/>
    <property type="evidence" value="ECO:0007669"/>
    <property type="project" value="UniProtKB-SubCell"/>
</dbReference>
<accession>A0A6P1MF04</accession>
<proteinExistence type="inferred from homology"/>
<evidence type="ECO:0000256" key="1">
    <source>
        <dbReference type="ARBA" id="ARBA00004127"/>
    </source>
</evidence>
<dbReference type="Proteomes" id="UP000463883">
    <property type="component" value="Chromosome"/>
</dbReference>
<dbReference type="EMBL" id="CP047591">
    <property type="protein sequence ID" value="QHI72391.1"/>
    <property type="molecule type" value="Genomic_DNA"/>
</dbReference>
<dbReference type="EC" id="7.-.-.-" evidence="8"/>
<evidence type="ECO:0000256" key="4">
    <source>
        <dbReference type="ARBA" id="ARBA00022967"/>
    </source>
</evidence>
<comment type="function">
    <text evidence="8">Part of a membrane-bound complex that couples electron transfer with translocation of ions across the membrane.</text>
</comment>
<feature type="transmembrane region" description="Helical" evidence="8">
    <location>
        <begin position="71"/>
        <end position="92"/>
    </location>
</feature>
<dbReference type="GO" id="GO:0005886">
    <property type="term" value="C:plasma membrane"/>
    <property type="evidence" value="ECO:0007669"/>
    <property type="project" value="UniProtKB-SubCell"/>
</dbReference>
<dbReference type="HAMAP" id="MF_00459">
    <property type="entry name" value="RsxA_RnfA"/>
    <property type="match status" value="1"/>
</dbReference>
<dbReference type="PIRSF" id="PIRSF006102">
    <property type="entry name" value="NQR_DE"/>
    <property type="match status" value="1"/>
</dbReference>
<gene>
    <name evidence="9" type="primary">rsxA</name>
    <name evidence="8" type="synonym">rnfA</name>
    <name evidence="9" type="ORF">Ami3637_08230</name>
</gene>
<evidence type="ECO:0000256" key="3">
    <source>
        <dbReference type="ARBA" id="ARBA00022692"/>
    </source>
</evidence>
<dbReference type="Pfam" id="PF02508">
    <property type="entry name" value="Rnf-Nqr"/>
    <property type="match status" value="1"/>
</dbReference>
<keyword evidence="8" id="KW-1003">Cell membrane</keyword>
<dbReference type="NCBIfam" id="TIGR01943">
    <property type="entry name" value="rnfA"/>
    <property type="match status" value="1"/>
</dbReference>
<dbReference type="InterPro" id="IPR011293">
    <property type="entry name" value="Ion_transpt_RnfA/RsxA"/>
</dbReference>
<organism evidence="9 10">
    <name type="scientific">Aminipila terrae</name>
    <dbReference type="NCBI Taxonomy" id="2697030"/>
    <lineage>
        <taxon>Bacteria</taxon>
        <taxon>Bacillati</taxon>
        <taxon>Bacillota</taxon>
        <taxon>Clostridia</taxon>
        <taxon>Peptostreptococcales</taxon>
        <taxon>Anaerovoracaceae</taxon>
        <taxon>Aminipila</taxon>
    </lineage>
</organism>
<keyword evidence="10" id="KW-1185">Reference proteome</keyword>
<evidence type="ECO:0000256" key="7">
    <source>
        <dbReference type="ARBA" id="ARBA00023136"/>
    </source>
</evidence>
<keyword evidence="3 8" id="KW-0812">Transmembrane</keyword>